<evidence type="ECO:0000313" key="2">
    <source>
        <dbReference type="Proteomes" id="UP000325372"/>
    </source>
</evidence>
<reference evidence="1 2" key="1">
    <citation type="submission" date="2019-09" db="EMBL/GenBank/DDBJ databases">
        <title>Wenzhouxiangella sp. Genome sequencing and assembly.</title>
        <authorList>
            <person name="Zhang R."/>
        </authorList>
    </citation>
    <scope>NUCLEOTIDE SEQUENCE [LARGE SCALE GENOMIC DNA]</scope>
    <source>
        <strain evidence="1 2">W260</strain>
    </source>
</reference>
<dbReference type="InterPro" id="IPR029063">
    <property type="entry name" value="SAM-dependent_MTases_sf"/>
</dbReference>
<sequence>MSDVATRPQADRADLHDLYQRAVQDVVAEIDFVCETWAALRNRPARLLREDFGGTANTTCEWVRRHRDNRGVAVDFDASVQDWGRIHNIARLPAEARGRVELVTADVAAPPPVTPDIVLAMNFSYYLLMDRADLLRYFRSVHASIAADGVFFLDAYGGYEAPMVLEEKRECDGFTYVWEQAAFNPIDSRMHCRIHFEFDDGSRIEGAFDYHWRLWTLPEIRELLEEAGFSKVTVYWEGTDPDTGEGDGIYRPATTGDADPGWVCYVVAEA</sequence>
<dbReference type="Gene3D" id="2.20.25.110">
    <property type="entry name" value="S-adenosyl-L-methionine-dependent methyltransferases"/>
    <property type="match status" value="1"/>
</dbReference>
<name>A0A5N0TA75_9GAMM</name>
<dbReference type="EMBL" id="VYXP01000004">
    <property type="protein sequence ID" value="KAA9131953.1"/>
    <property type="molecule type" value="Genomic_DNA"/>
</dbReference>
<dbReference type="RefSeq" id="WP_150863743.1">
    <property type="nucleotide sequence ID" value="NZ_VYXP01000004.1"/>
</dbReference>
<organism evidence="1 2">
    <name type="scientific">Marinihelvus fidelis</name>
    <dbReference type="NCBI Taxonomy" id="2613842"/>
    <lineage>
        <taxon>Bacteria</taxon>
        <taxon>Pseudomonadati</taxon>
        <taxon>Pseudomonadota</taxon>
        <taxon>Gammaproteobacteria</taxon>
        <taxon>Chromatiales</taxon>
        <taxon>Wenzhouxiangellaceae</taxon>
        <taxon>Marinihelvus</taxon>
    </lineage>
</organism>
<dbReference type="AlphaFoldDB" id="A0A5N0TA75"/>
<dbReference type="Proteomes" id="UP000325372">
    <property type="component" value="Unassembled WGS sequence"/>
</dbReference>
<evidence type="ECO:0000313" key="1">
    <source>
        <dbReference type="EMBL" id="KAA9131953.1"/>
    </source>
</evidence>
<dbReference type="PANTHER" id="PTHR37211:SF1">
    <property type="entry name" value="EXPRESSED PROTEIN"/>
    <property type="match status" value="1"/>
</dbReference>
<dbReference type="SUPFAM" id="SSF53335">
    <property type="entry name" value="S-adenosyl-L-methionine-dependent methyltransferases"/>
    <property type="match status" value="1"/>
</dbReference>
<comment type="caution">
    <text evidence="1">The sequence shown here is derived from an EMBL/GenBank/DDBJ whole genome shotgun (WGS) entry which is preliminary data.</text>
</comment>
<dbReference type="Gene3D" id="3.40.50.150">
    <property type="entry name" value="Vaccinia Virus protein VP39"/>
    <property type="match status" value="1"/>
</dbReference>
<proteinExistence type="predicted"/>
<accession>A0A5N0TA75</accession>
<dbReference type="GO" id="GO:0032259">
    <property type="term" value="P:methylation"/>
    <property type="evidence" value="ECO:0007669"/>
    <property type="project" value="UniProtKB-KW"/>
</dbReference>
<dbReference type="PANTHER" id="PTHR37211">
    <property type="entry name" value="EXPRESSED PROTEIN"/>
    <property type="match status" value="1"/>
</dbReference>
<dbReference type="GO" id="GO:0008168">
    <property type="term" value="F:methyltransferase activity"/>
    <property type="evidence" value="ECO:0007669"/>
    <property type="project" value="UniProtKB-KW"/>
</dbReference>
<keyword evidence="2" id="KW-1185">Reference proteome</keyword>
<gene>
    <name evidence="1" type="ORF">F3N42_07205</name>
</gene>
<protein>
    <submittedName>
        <fullName evidence="1">Class I SAM-dependent methyltransferase</fullName>
    </submittedName>
</protein>
<keyword evidence="1" id="KW-0489">Methyltransferase</keyword>
<keyword evidence="1" id="KW-0808">Transferase</keyword>